<evidence type="ECO:0000313" key="2">
    <source>
        <dbReference type="Proteomes" id="UP001202328"/>
    </source>
</evidence>
<dbReference type="AlphaFoldDB" id="A0AAD4SMR1"/>
<sequence length="95" mass="10513">MDLLGSRRQSQRDQCAGAETASNISHCWKQCLNSFSFADFTMLEKVLLTSSKVVLSADSALPSALLAEFQVLRDEIIIHHQAQPNSGEYCRQGVL</sequence>
<dbReference type="EMBL" id="JAJJMB010009541">
    <property type="protein sequence ID" value="KAI3913196.1"/>
    <property type="molecule type" value="Genomic_DNA"/>
</dbReference>
<comment type="caution">
    <text evidence="1">The sequence shown here is derived from an EMBL/GenBank/DDBJ whole genome shotgun (WGS) entry which is preliminary data.</text>
</comment>
<protein>
    <submittedName>
        <fullName evidence="1">Uncharacterized protein</fullName>
    </submittedName>
</protein>
<proteinExistence type="predicted"/>
<gene>
    <name evidence="1" type="ORF">MKW98_007212</name>
</gene>
<reference evidence="1" key="1">
    <citation type="submission" date="2022-04" db="EMBL/GenBank/DDBJ databases">
        <title>A functionally conserved STORR gene fusion in Papaver species that diverged 16.8 million years ago.</title>
        <authorList>
            <person name="Catania T."/>
        </authorList>
    </citation>
    <scope>NUCLEOTIDE SEQUENCE</scope>
    <source>
        <strain evidence="1">S-188037</strain>
    </source>
</reference>
<dbReference type="Proteomes" id="UP001202328">
    <property type="component" value="Unassembled WGS sequence"/>
</dbReference>
<accession>A0AAD4SMR1</accession>
<keyword evidence="2" id="KW-1185">Reference proteome</keyword>
<evidence type="ECO:0000313" key="1">
    <source>
        <dbReference type="EMBL" id="KAI3913196.1"/>
    </source>
</evidence>
<organism evidence="1 2">
    <name type="scientific">Papaver atlanticum</name>
    <dbReference type="NCBI Taxonomy" id="357466"/>
    <lineage>
        <taxon>Eukaryota</taxon>
        <taxon>Viridiplantae</taxon>
        <taxon>Streptophyta</taxon>
        <taxon>Embryophyta</taxon>
        <taxon>Tracheophyta</taxon>
        <taxon>Spermatophyta</taxon>
        <taxon>Magnoliopsida</taxon>
        <taxon>Ranunculales</taxon>
        <taxon>Papaveraceae</taxon>
        <taxon>Papaveroideae</taxon>
        <taxon>Papaver</taxon>
    </lineage>
</organism>
<name>A0AAD4SMR1_9MAGN</name>